<feature type="transmembrane region" description="Helical" evidence="6">
    <location>
        <begin position="311"/>
        <end position="335"/>
    </location>
</feature>
<evidence type="ECO:0000256" key="4">
    <source>
        <dbReference type="ARBA" id="ARBA00022989"/>
    </source>
</evidence>
<feature type="transmembrane region" description="Helical" evidence="6">
    <location>
        <begin position="234"/>
        <end position="257"/>
    </location>
</feature>
<dbReference type="PANTHER" id="PTHR40277">
    <property type="entry name" value="BLL5419 PROTEIN"/>
    <property type="match status" value="1"/>
</dbReference>
<dbReference type="AlphaFoldDB" id="A0AAT9FP14"/>
<reference evidence="7" key="1">
    <citation type="submission" date="2024-07" db="EMBL/GenBank/DDBJ databases">
        <title>Complete genome sequence of Verrucomicrobiaceae bacterium NT6N.</title>
        <authorList>
            <person name="Huang C."/>
            <person name="Takami H."/>
            <person name="Hamasaki K."/>
        </authorList>
    </citation>
    <scope>NUCLEOTIDE SEQUENCE</scope>
    <source>
        <strain evidence="7">NT6N</strain>
    </source>
</reference>
<dbReference type="GO" id="GO:0005886">
    <property type="term" value="C:plasma membrane"/>
    <property type="evidence" value="ECO:0007669"/>
    <property type="project" value="UniProtKB-SubCell"/>
</dbReference>
<dbReference type="PANTHER" id="PTHR40277:SF1">
    <property type="entry name" value="BLL5419 PROTEIN"/>
    <property type="match status" value="1"/>
</dbReference>
<evidence type="ECO:0000256" key="1">
    <source>
        <dbReference type="ARBA" id="ARBA00004651"/>
    </source>
</evidence>
<dbReference type="EMBL" id="AP026866">
    <property type="protein sequence ID" value="BDS07766.1"/>
    <property type="molecule type" value="Genomic_DNA"/>
</dbReference>
<organism evidence="7">
    <name type="scientific">Oceaniferula spumae</name>
    <dbReference type="NCBI Taxonomy" id="2979115"/>
    <lineage>
        <taxon>Bacteria</taxon>
        <taxon>Pseudomonadati</taxon>
        <taxon>Verrucomicrobiota</taxon>
        <taxon>Verrucomicrobiia</taxon>
        <taxon>Verrucomicrobiales</taxon>
        <taxon>Verrucomicrobiaceae</taxon>
        <taxon>Oceaniferula</taxon>
    </lineage>
</organism>
<feature type="transmembrane region" description="Helical" evidence="6">
    <location>
        <begin position="135"/>
        <end position="164"/>
    </location>
</feature>
<evidence type="ECO:0000256" key="6">
    <source>
        <dbReference type="SAM" id="Phobius"/>
    </source>
</evidence>
<feature type="transmembrane region" description="Helical" evidence="6">
    <location>
        <begin position="21"/>
        <end position="39"/>
    </location>
</feature>
<keyword evidence="3 6" id="KW-0812">Transmembrane</keyword>
<dbReference type="InterPro" id="IPR022791">
    <property type="entry name" value="L-PG_synthase/AglD"/>
</dbReference>
<feature type="transmembrane region" description="Helical" evidence="6">
    <location>
        <begin position="95"/>
        <end position="115"/>
    </location>
</feature>
<dbReference type="Pfam" id="PF03706">
    <property type="entry name" value="LPG_synthase_TM"/>
    <property type="match status" value="1"/>
</dbReference>
<feature type="transmembrane region" description="Helical" evidence="6">
    <location>
        <begin position="269"/>
        <end position="291"/>
    </location>
</feature>
<comment type="subcellular location">
    <subcellularLocation>
        <location evidence="1">Cell membrane</location>
        <topology evidence="1">Multi-pass membrane protein</topology>
    </subcellularLocation>
</comment>
<proteinExistence type="predicted"/>
<evidence type="ECO:0000256" key="3">
    <source>
        <dbReference type="ARBA" id="ARBA00022692"/>
    </source>
</evidence>
<evidence type="ECO:0000256" key="2">
    <source>
        <dbReference type="ARBA" id="ARBA00022475"/>
    </source>
</evidence>
<keyword evidence="2" id="KW-1003">Cell membrane</keyword>
<name>A0AAT9FP14_9BACT</name>
<evidence type="ECO:0008006" key="8">
    <source>
        <dbReference type="Google" id="ProtNLM"/>
    </source>
</evidence>
<feature type="transmembrane region" description="Helical" evidence="6">
    <location>
        <begin position="176"/>
        <end position="196"/>
    </location>
</feature>
<evidence type="ECO:0000313" key="7">
    <source>
        <dbReference type="EMBL" id="BDS07766.1"/>
    </source>
</evidence>
<gene>
    <name evidence="7" type="ORF">NT6N_28060</name>
</gene>
<keyword evidence="4 6" id="KW-1133">Transmembrane helix</keyword>
<protein>
    <recommendedName>
        <fullName evidence="8">Flippase-like domain-containing protein</fullName>
    </recommendedName>
</protein>
<sequence length="345" mass="37501">MSEEPSLELDRPKKKIGPKSIALFLLKLIGTSVFLYWAFSQVEDKAALGENFRLALSSPFWLSTGLTLAGITVLASALRWYVLLRAQSIDVSFSYIGKLTLIAALFNVASFGTAAGDAMKMISVMRRFPDKKVVITMTVMVDHLVGFVSGGMIFLIFAWCFGTVQATENFGVRQAFIATTIFQGVGLLFIFGMFAISSDNVLVSFRAKLPRMATNKHIESITSSLNIFRSNWKAGAISLAASFALSATYFLAFYAALRTIGEQVAASTIFTVMPIVDVVSALPISISGLGVRERAFDFLISELAGIDTSSAVSASLIGFLFHVFWGLVGGVYLVFERSAFSKKEV</sequence>
<feature type="transmembrane region" description="Helical" evidence="6">
    <location>
        <begin position="59"/>
        <end position="83"/>
    </location>
</feature>
<dbReference type="KEGG" id="osu:NT6N_28060"/>
<evidence type="ECO:0000256" key="5">
    <source>
        <dbReference type="ARBA" id="ARBA00023136"/>
    </source>
</evidence>
<keyword evidence="5 6" id="KW-0472">Membrane</keyword>
<accession>A0AAT9FP14</accession>